<dbReference type="InterPro" id="IPR041550">
    <property type="entry name" value="FASI_helical"/>
</dbReference>
<reference evidence="5 6" key="1">
    <citation type="journal article" date="2017" name="Genome Biol. Evol.">
        <title>Phytophthora megakarya and P. palmivora, closely related causal agents of cacao black pod rot, underwent increases in genome sizes and gene numbers by different mechanisms.</title>
        <authorList>
            <person name="Ali S.S."/>
            <person name="Shao J."/>
            <person name="Lary D.J."/>
            <person name="Kronmiller B."/>
            <person name="Shen D."/>
            <person name="Strem M.D."/>
            <person name="Amoako-Attah I."/>
            <person name="Akrofi A.Y."/>
            <person name="Begoude B.A."/>
            <person name="Ten Hoopen G.M."/>
            <person name="Coulibaly K."/>
            <person name="Kebe B.I."/>
            <person name="Melnick R.L."/>
            <person name="Guiltinan M.J."/>
            <person name="Tyler B.M."/>
            <person name="Meinhardt L.W."/>
            <person name="Bailey B.A."/>
        </authorList>
    </citation>
    <scope>NUCLEOTIDE SEQUENCE [LARGE SCALE GENOMIC DNA]</scope>
    <source>
        <strain evidence="6">sbr112.9</strain>
    </source>
</reference>
<dbReference type="Pfam" id="PF18314">
    <property type="entry name" value="FAS_I_H"/>
    <property type="match status" value="1"/>
</dbReference>
<evidence type="ECO:0000256" key="2">
    <source>
        <dbReference type="SAM" id="MobiDB-lite"/>
    </source>
</evidence>
<feature type="region of interest" description="Disordered" evidence="2">
    <location>
        <begin position="443"/>
        <end position="472"/>
    </location>
</feature>
<gene>
    <name evidence="5" type="ORF">PHPALM_10791</name>
</gene>
<dbReference type="AlphaFoldDB" id="A0A2P4Y3U0"/>
<dbReference type="EMBL" id="NCKW01005736">
    <property type="protein sequence ID" value="POM72485.1"/>
    <property type="molecule type" value="Genomic_DNA"/>
</dbReference>
<dbReference type="Pfam" id="PF18325">
    <property type="entry name" value="Fas_alpha_ACP"/>
    <property type="match status" value="1"/>
</dbReference>
<dbReference type="InterPro" id="IPR040899">
    <property type="entry name" value="Fas_alpha_ACP"/>
</dbReference>
<dbReference type="OrthoDB" id="4251012at2759"/>
<feature type="non-terminal residue" evidence="5">
    <location>
        <position position="686"/>
    </location>
</feature>
<dbReference type="InterPro" id="IPR050830">
    <property type="entry name" value="Fungal_FAS"/>
</dbReference>
<dbReference type="InterPro" id="IPR036291">
    <property type="entry name" value="NAD(P)-bd_dom_sf"/>
</dbReference>
<dbReference type="GO" id="GO:0008897">
    <property type="term" value="F:holo-[acyl-carrier-protein] synthase activity"/>
    <property type="evidence" value="ECO:0007669"/>
    <property type="project" value="InterPro"/>
</dbReference>
<evidence type="ECO:0000259" key="3">
    <source>
        <dbReference type="Pfam" id="PF18314"/>
    </source>
</evidence>
<sequence length="686" mass="74923">MAATPGAVGMSFNPAPVSIPTVSDKPVEAKHALLVMLAAKFGKAFSEIAETTTIKELSAGKSAVQNEIVGDLEKEFGSGPDDAAEMKLVELAGKFPDYASPGKVTSALIAKMLASKMPGGFGLSAIKEYLSSERCLPSSRIESMLLHGLTQNPKQRLTDDATAKKWLDGVVDDYAKYAAIDIPYLSKLGGVMAGPAMGQQAMQSSSLPSDFEKRLKTMIADQIDALNSYLGDDQLDWHRKIETEVDMREDLESSVSQWVTEHGEFYGAGIAGKFDAKKERQYDSYWNWAVQDAMELYYRTAAAAKGQPVSPKLTVNEDLITHLCNRATPELIQYMQFFVSRAEEENHPDQVQALEKLVVDMKGWQNMKPVNVQSFEPTQPQLSILGNGELEYAEVHREGVSDSINYVDEVARGLEYNTMIKTGNFGNSGTKMAIDKVSHFEANSADNGSTTSEDLDSDGVDSGEDEDPVGNGNVMKFADTNQVSAEIPRLETLGDALRRRAEQEIDWSPVPSDVDPTIRLYDVESTCVLLSCMREMASTGISFAGKVALLTGCGKNSIGAEIVKALLEGGATVFVTTSSFSMKTTTLFREIYEQHGSRGSRLIVLPFNQASKVDVQSLVAHIYNVHKLDLDFVIPFAALSEVGRTITDIDSRSELAHRIMLTNTMRLLGEVVTAKKARDITTRPAL</sequence>
<evidence type="ECO:0000259" key="4">
    <source>
        <dbReference type="Pfam" id="PF18325"/>
    </source>
</evidence>
<evidence type="ECO:0000256" key="1">
    <source>
        <dbReference type="ARBA" id="ARBA00022679"/>
    </source>
</evidence>
<proteinExistence type="predicted"/>
<feature type="domain" description="Fatty acid synthase subunit alpha acyl carrier" evidence="4">
    <location>
        <begin position="24"/>
        <end position="181"/>
    </location>
</feature>
<name>A0A2P4Y3U0_9STRA</name>
<feature type="compositionally biased region" description="Acidic residues" evidence="2">
    <location>
        <begin position="453"/>
        <end position="468"/>
    </location>
</feature>
<feature type="domain" description="Fatty acid synthase type I helical" evidence="3">
    <location>
        <begin position="213"/>
        <end position="414"/>
    </location>
</feature>
<dbReference type="Proteomes" id="UP000237271">
    <property type="component" value="Unassembled WGS sequence"/>
</dbReference>
<evidence type="ECO:0000313" key="6">
    <source>
        <dbReference type="Proteomes" id="UP000237271"/>
    </source>
</evidence>
<organism evidence="5 6">
    <name type="scientific">Phytophthora palmivora</name>
    <dbReference type="NCBI Taxonomy" id="4796"/>
    <lineage>
        <taxon>Eukaryota</taxon>
        <taxon>Sar</taxon>
        <taxon>Stramenopiles</taxon>
        <taxon>Oomycota</taxon>
        <taxon>Peronosporomycetes</taxon>
        <taxon>Peronosporales</taxon>
        <taxon>Peronosporaceae</taxon>
        <taxon>Phytophthora</taxon>
    </lineage>
</organism>
<keyword evidence="6" id="KW-1185">Reference proteome</keyword>
<dbReference type="PANTHER" id="PTHR10982:SF21">
    <property type="entry name" value="FATTY ACID SYNTHASE SUBUNIT BETA"/>
    <property type="match status" value="1"/>
</dbReference>
<dbReference type="Gene3D" id="3.40.50.720">
    <property type="entry name" value="NAD(P)-binding Rossmann-like Domain"/>
    <property type="match status" value="1"/>
</dbReference>
<accession>A0A2P4Y3U0</accession>
<dbReference type="SUPFAM" id="SSF51735">
    <property type="entry name" value="NAD(P)-binding Rossmann-fold domains"/>
    <property type="match status" value="1"/>
</dbReference>
<keyword evidence="1" id="KW-0808">Transferase</keyword>
<dbReference type="PANTHER" id="PTHR10982">
    <property type="entry name" value="MALONYL COA-ACYL CARRIER PROTEIN TRANSACYLASE"/>
    <property type="match status" value="1"/>
</dbReference>
<protein>
    <submittedName>
        <fullName evidence="5">Fatty acid synthase subunit alpha</fullName>
    </submittedName>
</protein>
<evidence type="ECO:0000313" key="5">
    <source>
        <dbReference type="EMBL" id="POM72485.1"/>
    </source>
</evidence>
<comment type="caution">
    <text evidence="5">The sequence shown here is derived from an EMBL/GenBank/DDBJ whole genome shotgun (WGS) entry which is preliminary data.</text>
</comment>
<dbReference type="Gene3D" id="6.10.250.1930">
    <property type="match status" value="1"/>
</dbReference>